<organism evidence="1 2">
    <name type="scientific">Ixodes persulcatus</name>
    <name type="common">Taiga tick</name>
    <dbReference type="NCBI Taxonomy" id="34615"/>
    <lineage>
        <taxon>Eukaryota</taxon>
        <taxon>Metazoa</taxon>
        <taxon>Ecdysozoa</taxon>
        <taxon>Arthropoda</taxon>
        <taxon>Chelicerata</taxon>
        <taxon>Arachnida</taxon>
        <taxon>Acari</taxon>
        <taxon>Parasitiformes</taxon>
        <taxon>Ixodida</taxon>
        <taxon>Ixodoidea</taxon>
        <taxon>Ixodidae</taxon>
        <taxon>Ixodinae</taxon>
        <taxon>Ixodes</taxon>
    </lineage>
</organism>
<comment type="caution">
    <text evidence="1">The sequence shown here is derived from an EMBL/GenBank/DDBJ whole genome shotgun (WGS) entry which is preliminary data.</text>
</comment>
<gene>
    <name evidence="1" type="ORF">HPB47_017115</name>
</gene>
<protein>
    <submittedName>
        <fullName evidence="1">Uncharacterized protein</fullName>
    </submittedName>
</protein>
<evidence type="ECO:0000313" key="2">
    <source>
        <dbReference type="Proteomes" id="UP000805193"/>
    </source>
</evidence>
<reference evidence="1 2" key="1">
    <citation type="journal article" date="2020" name="Cell">
        <title>Large-Scale Comparative Analyses of Tick Genomes Elucidate Their Genetic Diversity and Vector Capacities.</title>
        <authorList>
            <consortium name="Tick Genome and Microbiome Consortium (TIGMIC)"/>
            <person name="Jia N."/>
            <person name="Wang J."/>
            <person name="Shi W."/>
            <person name="Du L."/>
            <person name="Sun Y."/>
            <person name="Zhan W."/>
            <person name="Jiang J.F."/>
            <person name="Wang Q."/>
            <person name="Zhang B."/>
            <person name="Ji P."/>
            <person name="Bell-Sakyi L."/>
            <person name="Cui X.M."/>
            <person name="Yuan T.T."/>
            <person name="Jiang B.G."/>
            <person name="Yang W.F."/>
            <person name="Lam T.T."/>
            <person name="Chang Q.C."/>
            <person name="Ding S.J."/>
            <person name="Wang X.J."/>
            <person name="Zhu J.G."/>
            <person name="Ruan X.D."/>
            <person name="Zhao L."/>
            <person name="Wei J.T."/>
            <person name="Ye R.Z."/>
            <person name="Que T.C."/>
            <person name="Du C.H."/>
            <person name="Zhou Y.H."/>
            <person name="Cheng J.X."/>
            <person name="Dai P.F."/>
            <person name="Guo W.B."/>
            <person name="Han X.H."/>
            <person name="Huang E.J."/>
            <person name="Li L.F."/>
            <person name="Wei W."/>
            <person name="Gao Y.C."/>
            <person name="Liu J.Z."/>
            <person name="Shao H.Z."/>
            <person name="Wang X."/>
            <person name="Wang C.C."/>
            <person name="Yang T.C."/>
            <person name="Huo Q.B."/>
            <person name="Li W."/>
            <person name="Chen H.Y."/>
            <person name="Chen S.E."/>
            <person name="Zhou L.G."/>
            <person name="Ni X.B."/>
            <person name="Tian J.H."/>
            <person name="Sheng Y."/>
            <person name="Liu T."/>
            <person name="Pan Y.S."/>
            <person name="Xia L.Y."/>
            <person name="Li J."/>
            <person name="Zhao F."/>
            <person name="Cao W.C."/>
        </authorList>
    </citation>
    <scope>NUCLEOTIDE SEQUENCE [LARGE SCALE GENOMIC DNA]</scope>
    <source>
        <strain evidence="1">Iper-2018</strain>
    </source>
</reference>
<dbReference type="Proteomes" id="UP000805193">
    <property type="component" value="Unassembled WGS sequence"/>
</dbReference>
<proteinExistence type="predicted"/>
<sequence length="175" mass="19757">MRHSQATSVHSAARALTHRASTPIWHSTFASWNHDNLYTFKGVLGHYRAERRAYLEAHSTLSKAESTILRQVHTENFLNPAQLHSWYPDTYDPSCRNCGEIATLHHILWGCPELLLHSKNKEFIKQARQPGAWESFLQDPDPKTQKILVQLVSDAAGNIASRLSTEGFASSRVSP</sequence>
<accession>A0AC60QP59</accession>
<evidence type="ECO:0000313" key="1">
    <source>
        <dbReference type="EMBL" id="KAG0438195.1"/>
    </source>
</evidence>
<keyword evidence="2" id="KW-1185">Reference proteome</keyword>
<name>A0AC60QP59_IXOPE</name>
<dbReference type="EMBL" id="JABSTQ010005962">
    <property type="protein sequence ID" value="KAG0438195.1"/>
    <property type="molecule type" value="Genomic_DNA"/>
</dbReference>